<evidence type="ECO:0008006" key="6">
    <source>
        <dbReference type="Google" id="ProtNLM"/>
    </source>
</evidence>
<keyword evidence="5" id="KW-1185">Reference proteome</keyword>
<proteinExistence type="predicted"/>
<protein>
    <recommendedName>
        <fullName evidence="6">Campylo_MOMP domain-containing protein</fullName>
    </recommendedName>
</protein>
<dbReference type="InterPro" id="IPR023614">
    <property type="entry name" value="Porin_dom_sf"/>
</dbReference>
<dbReference type="AlphaFoldDB" id="A0AAD0VMW9"/>
<dbReference type="RefSeq" id="WP_115428833.1">
    <property type="nucleotide sequence ID" value="NZ_CP031367.1"/>
</dbReference>
<dbReference type="EMBL" id="CP031367">
    <property type="protein sequence ID" value="AXK49350.1"/>
    <property type="molecule type" value="Genomic_DNA"/>
</dbReference>
<dbReference type="Pfam" id="PF02521">
    <property type="entry name" value="HP_OMP_2"/>
    <property type="match status" value="1"/>
</dbReference>
<dbReference type="Proteomes" id="UP000289132">
    <property type="component" value="Unassembled WGS sequence"/>
</dbReference>
<reference evidence="3 5" key="1">
    <citation type="submission" date="2017-10" db="EMBL/GenBank/DDBJ databases">
        <title>Genomics of the genus Arcobacter.</title>
        <authorList>
            <person name="Perez-Cataluna A."/>
            <person name="Figueras M.J."/>
        </authorList>
    </citation>
    <scope>NUCLEOTIDE SEQUENCE [LARGE SCALE GENOMIC DNA]</scope>
    <source>
        <strain evidence="3 5">LMG 25534</strain>
    </source>
</reference>
<evidence type="ECO:0000313" key="3">
    <source>
        <dbReference type="EMBL" id="RXJ90084.1"/>
    </source>
</evidence>
<gene>
    <name evidence="2" type="ORF">ATR_1511</name>
    <name evidence="3" type="ORF">CRU87_07250</name>
</gene>
<feature type="chain" id="PRO_5041949278" description="Campylo_MOMP domain-containing protein" evidence="1">
    <location>
        <begin position="20"/>
        <end position="403"/>
    </location>
</feature>
<reference evidence="2 4" key="2">
    <citation type="submission" date="2018-07" db="EMBL/GenBank/DDBJ databases">
        <title>Complete genome of the Arcobacter trophiarum type strain LMG 25534.</title>
        <authorList>
            <person name="Miller W.G."/>
            <person name="Yee E."/>
        </authorList>
    </citation>
    <scope>NUCLEOTIDE SEQUENCE [LARGE SCALE GENOMIC DNA]</scope>
    <source>
        <strain evidence="2 4">LMG 25534</strain>
    </source>
</reference>
<dbReference type="InterPro" id="IPR003678">
    <property type="entry name" value="Put_OMP"/>
</dbReference>
<dbReference type="KEGG" id="atp:ATR_1511"/>
<keyword evidence="1" id="KW-0732">Signal</keyword>
<dbReference type="Gene3D" id="2.40.160.10">
    <property type="entry name" value="Porin"/>
    <property type="match status" value="1"/>
</dbReference>
<dbReference type="EMBL" id="PDKD01000012">
    <property type="protein sequence ID" value="RXJ90084.1"/>
    <property type="molecule type" value="Genomic_DNA"/>
</dbReference>
<evidence type="ECO:0000256" key="1">
    <source>
        <dbReference type="SAM" id="SignalP"/>
    </source>
</evidence>
<name>A0AAD0VMW9_9BACT</name>
<evidence type="ECO:0000313" key="5">
    <source>
        <dbReference type="Proteomes" id="UP000289132"/>
    </source>
</evidence>
<dbReference type="SUPFAM" id="SSF56935">
    <property type="entry name" value="Porins"/>
    <property type="match status" value="1"/>
</dbReference>
<feature type="signal peptide" evidence="1">
    <location>
        <begin position="1"/>
        <end position="19"/>
    </location>
</feature>
<evidence type="ECO:0000313" key="2">
    <source>
        <dbReference type="EMBL" id="AXK49350.1"/>
    </source>
</evidence>
<dbReference type="Proteomes" id="UP000254504">
    <property type="component" value="Chromosome"/>
</dbReference>
<sequence length="403" mass="44867">MKKLSLVVSTIMLSSTLFAASSFEEETKIALNEGSTKKSTDVTSIDEAFKEGTVSGSVALYGQKIKYNNHNIARNSTFGNGHLGLAYETASIYGFNAKVEAKGNLKLGEQHKNDWKDNAPFENSALITQAYLQYELENILSVKAGRYDGEYEWLTDYQQGGVIEILPIPDTVIALGYSNKKAESGIDLSEDFHKPELTNKGVYFLDIQNKSLDNVTINPYFYEMPDFGNFYGLKASLDTDFFGVNAQYAKSNAKSTIYLDEKGDSFKLEDGYITNFELIGKISDFEATLGYAKSSDKGGANMIAAFGDNMSPFEDGNYFYDLDAKTHYLNLTYSIYGVDLCALYGITKYSDGTDKFKEKELNLSATYGFTDNLSAGLMWVNVDTNNNNDTKYNKYLASVEYSF</sequence>
<organism evidence="2 4">
    <name type="scientific">Aliarcobacter trophiarum LMG 25534</name>
    <dbReference type="NCBI Taxonomy" id="1032241"/>
    <lineage>
        <taxon>Bacteria</taxon>
        <taxon>Pseudomonadati</taxon>
        <taxon>Campylobacterota</taxon>
        <taxon>Epsilonproteobacteria</taxon>
        <taxon>Campylobacterales</taxon>
        <taxon>Arcobacteraceae</taxon>
        <taxon>Aliarcobacter</taxon>
    </lineage>
</organism>
<dbReference type="NCBIfam" id="NF033923">
    <property type="entry name" value="opr_proin_2"/>
    <property type="match status" value="1"/>
</dbReference>
<accession>A0AAD0VMW9</accession>
<evidence type="ECO:0000313" key="4">
    <source>
        <dbReference type="Proteomes" id="UP000254504"/>
    </source>
</evidence>
<dbReference type="NCBIfam" id="NF033922">
    <property type="entry name" value="opr_porin_1"/>
    <property type="match status" value="1"/>
</dbReference>